<accession>A0A928WYJ3</accession>
<proteinExistence type="predicted"/>
<dbReference type="RefSeq" id="WP_193991099.1">
    <property type="nucleotide sequence ID" value="NZ_JADEXP010000019.1"/>
</dbReference>
<gene>
    <name evidence="3" type="ORF">IQ260_04045</name>
</gene>
<reference evidence="3" key="1">
    <citation type="submission" date="2020-10" db="EMBL/GenBank/DDBJ databases">
        <authorList>
            <person name="Castelo-Branco R."/>
            <person name="Eusebio N."/>
            <person name="Adriana R."/>
            <person name="Vieira A."/>
            <person name="Brugerolle De Fraissinette N."/>
            <person name="Rezende De Castro R."/>
            <person name="Schneider M.P."/>
            <person name="Vasconcelos V."/>
            <person name="Leao P.N."/>
        </authorList>
    </citation>
    <scope>NUCLEOTIDE SEQUENCE</scope>
    <source>
        <strain evidence="3">LEGE 11479</strain>
    </source>
</reference>
<name>A0A928WYJ3_LEPEC</name>
<feature type="signal peptide" evidence="2">
    <location>
        <begin position="1"/>
        <end position="28"/>
    </location>
</feature>
<comment type="caution">
    <text evidence="3">The sequence shown here is derived from an EMBL/GenBank/DDBJ whole genome shotgun (WGS) entry which is preliminary data.</text>
</comment>
<evidence type="ECO:0000256" key="2">
    <source>
        <dbReference type="SAM" id="SignalP"/>
    </source>
</evidence>
<sequence length="112" mass="11763">MASILKTTLASVTGLGLVLGLTTAPALAQTNGGFEDLSGDADNNEVFSGSGVSLTDLLSNARRAGGLSSDEFNRKTDRNIDQAAADFHQRQQAALEAEQGSVTETPEFEEQF</sequence>
<feature type="region of interest" description="Disordered" evidence="1">
    <location>
        <begin position="89"/>
        <end position="112"/>
    </location>
</feature>
<evidence type="ECO:0000313" key="3">
    <source>
        <dbReference type="EMBL" id="MBE9065820.1"/>
    </source>
</evidence>
<evidence type="ECO:0000256" key="1">
    <source>
        <dbReference type="SAM" id="MobiDB-lite"/>
    </source>
</evidence>
<evidence type="ECO:0000313" key="4">
    <source>
        <dbReference type="Proteomes" id="UP000615026"/>
    </source>
</evidence>
<keyword evidence="4" id="KW-1185">Reference proteome</keyword>
<dbReference type="Proteomes" id="UP000615026">
    <property type="component" value="Unassembled WGS sequence"/>
</dbReference>
<keyword evidence="2" id="KW-0732">Signal</keyword>
<organism evidence="3 4">
    <name type="scientific">Leptolyngbya cf. ectocarpi LEGE 11479</name>
    <dbReference type="NCBI Taxonomy" id="1828722"/>
    <lineage>
        <taxon>Bacteria</taxon>
        <taxon>Bacillati</taxon>
        <taxon>Cyanobacteriota</taxon>
        <taxon>Cyanophyceae</taxon>
        <taxon>Leptolyngbyales</taxon>
        <taxon>Leptolyngbyaceae</taxon>
        <taxon>Leptolyngbya group</taxon>
        <taxon>Leptolyngbya</taxon>
    </lineage>
</organism>
<protein>
    <submittedName>
        <fullName evidence="3">Uncharacterized protein</fullName>
    </submittedName>
</protein>
<dbReference type="EMBL" id="JADEXP010000019">
    <property type="protein sequence ID" value="MBE9065820.1"/>
    <property type="molecule type" value="Genomic_DNA"/>
</dbReference>
<dbReference type="AlphaFoldDB" id="A0A928WYJ3"/>
<feature type="chain" id="PRO_5037850109" evidence="2">
    <location>
        <begin position="29"/>
        <end position="112"/>
    </location>
</feature>